<keyword evidence="3" id="KW-1185">Reference proteome</keyword>
<gene>
    <name evidence="2" type="ORF">TCAL_12090</name>
</gene>
<feature type="region of interest" description="Disordered" evidence="1">
    <location>
        <begin position="103"/>
        <end position="137"/>
    </location>
</feature>
<sequence>MVAFDISLQGSEYESKWSLRKGQYLLSLDKQGFIFSCPAKSVSIVKTLVKKSGTRQKSRKEGDYYFLQFGESCPRGSGVIRIFSSQVYEIAAAVEFMLKHNQPKPKASQTLDRDNKRVHVQSMKAQPQTVGAEHSSSEKGMFKWIHSAWKKISSKKTKEPPTSMPNTPLPIRRDSLEPEEAYEPGSNSDCNYEYEYVYEYCAPVIDRSLKWHKNSAAATEYCEDILVQVDPATNGRVLVNERDIYSTSQAPRKLGKVGPPQNNPQPAHEPDLYN</sequence>
<dbReference type="EMBL" id="VCGU01000011">
    <property type="protein sequence ID" value="TRY67373.1"/>
    <property type="molecule type" value="Genomic_DNA"/>
</dbReference>
<protein>
    <submittedName>
        <fullName evidence="2">Uncharacterized protein</fullName>
    </submittedName>
</protein>
<proteinExistence type="predicted"/>
<evidence type="ECO:0000313" key="3">
    <source>
        <dbReference type="Proteomes" id="UP000318571"/>
    </source>
</evidence>
<accession>A0A553NPL5</accession>
<feature type="region of interest" description="Disordered" evidence="1">
    <location>
        <begin position="246"/>
        <end position="274"/>
    </location>
</feature>
<evidence type="ECO:0000313" key="2">
    <source>
        <dbReference type="EMBL" id="TRY67373.1"/>
    </source>
</evidence>
<name>A0A553NPL5_TIGCA</name>
<reference evidence="2 3" key="1">
    <citation type="journal article" date="2018" name="Nat. Ecol. Evol.">
        <title>Genomic signatures of mitonuclear coevolution across populations of Tigriopus californicus.</title>
        <authorList>
            <person name="Barreto F.S."/>
            <person name="Watson E.T."/>
            <person name="Lima T.G."/>
            <person name="Willett C.S."/>
            <person name="Edmands S."/>
            <person name="Li W."/>
            <person name="Burton R.S."/>
        </authorList>
    </citation>
    <scope>NUCLEOTIDE SEQUENCE [LARGE SCALE GENOMIC DNA]</scope>
    <source>
        <strain evidence="2 3">San Diego</strain>
    </source>
</reference>
<dbReference type="Proteomes" id="UP000318571">
    <property type="component" value="Chromosome 4"/>
</dbReference>
<organism evidence="2 3">
    <name type="scientific">Tigriopus californicus</name>
    <name type="common">Marine copepod</name>
    <dbReference type="NCBI Taxonomy" id="6832"/>
    <lineage>
        <taxon>Eukaryota</taxon>
        <taxon>Metazoa</taxon>
        <taxon>Ecdysozoa</taxon>
        <taxon>Arthropoda</taxon>
        <taxon>Crustacea</taxon>
        <taxon>Multicrustacea</taxon>
        <taxon>Hexanauplia</taxon>
        <taxon>Copepoda</taxon>
        <taxon>Harpacticoida</taxon>
        <taxon>Harpacticidae</taxon>
        <taxon>Tigriopus</taxon>
    </lineage>
</organism>
<evidence type="ECO:0000256" key="1">
    <source>
        <dbReference type="SAM" id="MobiDB-lite"/>
    </source>
</evidence>
<comment type="caution">
    <text evidence="2">The sequence shown here is derived from an EMBL/GenBank/DDBJ whole genome shotgun (WGS) entry which is preliminary data.</text>
</comment>
<dbReference type="AlphaFoldDB" id="A0A553NPL5"/>
<feature type="region of interest" description="Disordered" evidence="1">
    <location>
        <begin position="153"/>
        <end position="186"/>
    </location>
</feature>